<proteinExistence type="predicted"/>
<keyword evidence="1" id="KW-0472">Membrane</keyword>
<dbReference type="SUPFAM" id="SSF51695">
    <property type="entry name" value="PLC-like phosphodiesterases"/>
    <property type="match status" value="1"/>
</dbReference>
<dbReference type="InterPro" id="IPR030395">
    <property type="entry name" value="GP_PDE_dom"/>
</dbReference>
<protein>
    <recommendedName>
        <fullName evidence="2">GP-PDE domain-containing protein</fullName>
    </recommendedName>
</protein>
<comment type="caution">
    <text evidence="3">The sequence shown here is derived from an EMBL/GenBank/DDBJ whole genome shotgun (WGS) entry which is preliminary data.</text>
</comment>
<name>A0A919XLV1_9BACL</name>
<dbReference type="GO" id="GO:0006629">
    <property type="term" value="P:lipid metabolic process"/>
    <property type="evidence" value="ECO:0007669"/>
    <property type="project" value="InterPro"/>
</dbReference>
<accession>A0A919XLV1</accession>
<dbReference type="PANTHER" id="PTHR46211:SF14">
    <property type="entry name" value="GLYCEROPHOSPHODIESTER PHOSPHODIESTERASE"/>
    <property type="match status" value="1"/>
</dbReference>
<dbReference type="EMBL" id="BORR01000001">
    <property type="protein sequence ID" value="GIO35149.1"/>
    <property type="molecule type" value="Genomic_DNA"/>
</dbReference>
<evidence type="ECO:0000313" key="3">
    <source>
        <dbReference type="EMBL" id="GIO35149.1"/>
    </source>
</evidence>
<reference evidence="3 4" key="1">
    <citation type="submission" date="2021-03" db="EMBL/GenBank/DDBJ databases">
        <title>Antimicrobial resistance genes in bacteria isolated from Japanese honey, and their potential for conferring macrolide and lincosamide resistance in the American foulbrood pathogen Paenibacillus larvae.</title>
        <authorList>
            <person name="Okamoto M."/>
            <person name="Kumagai M."/>
            <person name="Kanamori H."/>
            <person name="Takamatsu D."/>
        </authorList>
    </citation>
    <scope>NUCLEOTIDE SEQUENCE [LARGE SCALE GENOMIC DNA]</scope>
    <source>
        <strain evidence="3 4">J41TS12</strain>
    </source>
</reference>
<dbReference type="GO" id="GO:0008081">
    <property type="term" value="F:phosphoric diester hydrolase activity"/>
    <property type="evidence" value="ECO:0007669"/>
    <property type="project" value="InterPro"/>
</dbReference>
<dbReference type="RefSeq" id="WP_212937626.1">
    <property type="nucleotide sequence ID" value="NZ_BORR01000001.1"/>
</dbReference>
<feature type="domain" description="GP-PDE" evidence="2">
    <location>
        <begin position="54"/>
        <end position="279"/>
    </location>
</feature>
<dbReference type="Proteomes" id="UP000681162">
    <property type="component" value="Unassembled WGS sequence"/>
</dbReference>
<evidence type="ECO:0000259" key="2">
    <source>
        <dbReference type="Pfam" id="PF03009"/>
    </source>
</evidence>
<evidence type="ECO:0000313" key="4">
    <source>
        <dbReference type="Proteomes" id="UP000681162"/>
    </source>
</evidence>
<dbReference type="PANTHER" id="PTHR46211">
    <property type="entry name" value="GLYCEROPHOSPHORYL DIESTER PHOSPHODIESTERASE"/>
    <property type="match status" value="1"/>
</dbReference>
<organism evidence="3 4">
    <name type="scientific">Paenibacillus antibioticophila</name>
    <dbReference type="NCBI Taxonomy" id="1274374"/>
    <lineage>
        <taxon>Bacteria</taxon>
        <taxon>Bacillati</taxon>
        <taxon>Bacillota</taxon>
        <taxon>Bacilli</taxon>
        <taxon>Bacillales</taxon>
        <taxon>Paenibacillaceae</taxon>
        <taxon>Paenibacillus</taxon>
    </lineage>
</organism>
<feature type="transmembrane region" description="Helical" evidence="1">
    <location>
        <begin position="7"/>
        <end position="25"/>
    </location>
</feature>
<evidence type="ECO:0000256" key="1">
    <source>
        <dbReference type="SAM" id="Phobius"/>
    </source>
</evidence>
<sequence>MRRKKVIYSLLMLAGLGFLLVATLYKPQDRDPKDGFTAHRLVAHAMGGIDGLTYSNTYEAFAANYEKGIRVFEADLLLSKDNKLIARHEWGESFTVMLGQEEVMDPGTHGAVWTYEEFKNAKVMGRYEPLGWEDILDLMEQYPDMYLITDTKQIEPEEIDQIFTLITEAAEQKNPELLKRIVPQIYYQSMWDAIEAIYPFDSVIFTLYQTHDSDESIVEFAKEKGIAAITMSETRANAGLVASLNELGIPSYVHTINDREQVLKFKRMGVYGFYTDFLEEKDVESSGWLQYLGL</sequence>
<keyword evidence="4" id="KW-1185">Reference proteome</keyword>
<gene>
    <name evidence="3" type="ORF">J41TS12_00100</name>
</gene>
<dbReference type="Pfam" id="PF03009">
    <property type="entry name" value="GDPD"/>
    <property type="match status" value="1"/>
</dbReference>
<dbReference type="Gene3D" id="3.20.20.190">
    <property type="entry name" value="Phosphatidylinositol (PI) phosphodiesterase"/>
    <property type="match status" value="1"/>
</dbReference>
<dbReference type="InterPro" id="IPR017946">
    <property type="entry name" value="PLC-like_Pdiesterase_TIM-brl"/>
</dbReference>
<dbReference type="CDD" id="cd08583">
    <property type="entry name" value="PI-PLCc_GDPD_SF_unchar1"/>
    <property type="match status" value="1"/>
</dbReference>
<keyword evidence="1" id="KW-0812">Transmembrane</keyword>
<keyword evidence="1" id="KW-1133">Transmembrane helix</keyword>
<dbReference type="AlphaFoldDB" id="A0A919XLV1"/>